<evidence type="ECO:0000313" key="2">
    <source>
        <dbReference type="Proteomes" id="UP000199532"/>
    </source>
</evidence>
<name>A0A1H7AV31_9BACT</name>
<dbReference type="RefSeq" id="WP_090341878.1">
    <property type="nucleotide sequence ID" value="NZ_FNXY01000011.1"/>
</dbReference>
<dbReference type="Proteomes" id="UP000199532">
    <property type="component" value="Unassembled WGS sequence"/>
</dbReference>
<sequence>MKKSNIFVHIELSKFARELSADSSAMKDSLKAQAGYFNIITSKYFSDMLSTEWEDIAREVKIKGPKTDEQGRVIANAVIHTIDQMSQQQCRRLVERITSLQKKVQKEFD</sequence>
<evidence type="ECO:0000313" key="1">
    <source>
        <dbReference type="EMBL" id="SEJ69148.1"/>
    </source>
</evidence>
<reference evidence="1 2" key="1">
    <citation type="submission" date="2016-10" db="EMBL/GenBank/DDBJ databases">
        <authorList>
            <person name="de Groot N.N."/>
        </authorList>
    </citation>
    <scope>NUCLEOTIDE SEQUENCE [LARGE SCALE GENOMIC DNA]</scope>
    <source>
        <strain evidence="1 2">DSM 19938</strain>
    </source>
</reference>
<dbReference type="OrthoDB" id="960235at2"/>
<dbReference type="EMBL" id="FNXY01000011">
    <property type="protein sequence ID" value="SEJ69148.1"/>
    <property type="molecule type" value="Genomic_DNA"/>
</dbReference>
<gene>
    <name evidence="1" type="ORF">SAMN04487995_5956</name>
</gene>
<protein>
    <submittedName>
        <fullName evidence="1">Uncharacterized protein</fullName>
    </submittedName>
</protein>
<organism evidence="1 2">
    <name type="scientific">Dyadobacter koreensis</name>
    <dbReference type="NCBI Taxonomy" id="408657"/>
    <lineage>
        <taxon>Bacteria</taxon>
        <taxon>Pseudomonadati</taxon>
        <taxon>Bacteroidota</taxon>
        <taxon>Cytophagia</taxon>
        <taxon>Cytophagales</taxon>
        <taxon>Spirosomataceae</taxon>
        <taxon>Dyadobacter</taxon>
    </lineage>
</organism>
<accession>A0A1H7AV31</accession>
<proteinExistence type="predicted"/>
<dbReference type="AlphaFoldDB" id="A0A1H7AV31"/>
<keyword evidence="2" id="KW-1185">Reference proteome</keyword>